<evidence type="ECO:0000313" key="1">
    <source>
        <dbReference type="EMBL" id="KAH7143958.1"/>
    </source>
</evidence>
<dbReference type="OrthoDB" id="10267207at2759"/>
<keyword evidence="2" id="KW-1185">Reference proteome</keyword>
<dbReference type="AlphaFoldDB" id="A0A9P9J5Z7"/>
<protein>
    <submittedName>
        <fullName evidence="1">Uncharacterized protein</fullName>
    </submittedName>
</protein>
<name>A0A9P9J5Z7_9HYPO</name>
<proteinExistence type="predicted"/>
<comment type="caution">
    <text evidence="1">The sequence shown here is derived from an EMBL/GenBank/DDBJ whole genome shotgun (WGS) entry which is preliminary data.</text>
</comment>
<organism evidence="1 2">
    <name type="scientific">Dactylonectria macrodidyma</name>
    <dbReference type="NCBI Taxonomy" id="307937"/>
    <lineage>
        <taxon>Eukaryota</taxon>
        <taxon>Fungi</taxon>
        <taxon>Dikarya</taxon>
        <taxon>Ascomycota</taxon>
        <taxon>Pezizomycotina</taxon>
        <taxon>Sordariomycetes</taxon>
        <taxon>Hypocreomycetidae</taxon>
        <taxon>Hypocreales</taxon>
        <taxon>Nectriaceae</taxon>
        <taxon>Dactylonectria</taxon>
    </lineage>
</organism>
<reference evidence="1" key="1">
    <citation type="journal article" date="2021" name="Nat. Commun.">
        <title>Genetic determinants of endophytism in the Arabidopsis root mycobiome.</title>
        <authorList>
            <person name="Mesny F."/>
            <person name="Miyauchi S."/>
            <person name="Thiergart T."/>
            <person name="Pickel B."/>
            <person name="Atanasova L."/>
            <person name="Karlsson M."/>
            <person name="Huettel B."/>
            <person name="Barry K.W."/>
            <person name="Haridas S."/>
            <person name="Chen C."/>
            <person name="Bauer D."/>
            <person name="Andreopoulos W."/>
            <person name="Pangilinan J."/>
            <person name="LaButti K."/>
            <person name="Riley R."/>
            <person name="Lipzen A."/>
            <person name="Clum A."/>
            <person name="Drula E."/>
            <person name="Henrissat B."/>
            <person name="Kohler A."/>
            <person name="Grigoriev I.V."/>
            <person name="Martin F.M."/>
            <person name="Hacquard S."/>
        </authorList>
    </citation>
    <scope>NUCLEOTIDE SEQUENCE</scope>
    <source>
        <strain evidence="1">MPI-CAGE-AT-0147</strain>
    </source>
</reference>
<gene>
    <name evidence="1" type="ORF">EDB81DRAFT_512311</name>
</gene>
<sequence length="256" mass="28060">MDEPVIAHKQHTHKAFYYSIVSIYSTAEIPLTRKARLLNASRVRTPRIFYCPLRQPVAMMMNGIKRVCSPASRQTTESSGSSVTRTDRLVTQAGIFHAALHPPIPEDSLHGERKTNWAHYCRSFSCSSSLCNPPSSGTTITNGRRGTWPMLNYTPELDSTKPALSPSPLDAWLATADRLERIRTGGAPVDTRVIGLGALDGLIERLPGVRKDGAAAQVTLVFDEATGTFAGWRPKVATWCCAGENRPAWENAWGAL</sequence>
<evidence type="ECO:0000313" key="2">
    <source>
        <dbReference type="Proteomes" id="UP000738349"/>
    </source>
</evidence>
<dbReference type="Proteomes" id="UP000738349">
    <property type="component" value="Unassembled WGS sequence"/>
</dbReference>
<accession>A0A9P9J5Z7</accession>
<dbReference type="EMBL" id="JAGMUV010000009">
    <property type="protein sequence ID" value="KAH7143958.1"/>
    <property type="molecule type" value="Genomic_DNA"/>
</dbReference>